<dbReference type="EMBL" id="CP116805">
    <property type="protein sequence ID" value="WCL54333.1"/>
    <property type="molecule type" value="Genomic_DNA"/>
</dbReference>
<dbReference type="InterPro" id="IPR004380">
    <property type="entry name" value="Asp_race"/>
</dbReference>
<dbReference type="AlphaFoldDB" id="A0AAE9XV64"/>
<dbReference type="InterPro" id="IPR015942">
    <property type="entry name" value="Asp/Glu/hydantoin_racemase"/>
</dbReference>
<sequence length="237" mass="26050">MRPLKQKKIGLLGGMSAEATSEYYRMINAAANARLGGWDIAETVIIGVNFGNIEYWVRNDGWDALGDYLAEKAVAAERAGADFLICASNTVHRVYERFTDGISIPFLHIADPTGAAIRAAGLKRILLLGTYPVMSAPYMRDYYARNFGLEIMVPDEAERRDVDRIIFDELCKGEISLASKARYLEIADKYRAAGAEGLIMGCTEICLLIAQADRPDYPMFDTAGLHVDAAVAMALEP</sequence>
<organism evidence="3 4">
    <name type="scientific">Gimibacter soli</name>
    <dbReference type="NCBI Taxonomy" id="3024400"/>
    <lineage>
        <taxon>Bacteria</taxon>
        <taxon>Pseudomonadati</taxon>
        <taxon>Pseudomonadota</taxon>
        <taxon>Alphaproteobacteria</taxon>
        <taxon>Kordiimonadales</taxon>
        <taxon>Temperatibacteraceae</taxon>
        <taxon>Gimibacter</taxon>
    </lineage>
</organism>
<dbReference type="EC" id="5.1.1.-" evidence="3"/>
<dbReference type="InterPro" id="IPR001920">
    <property type="entry name" value="Asp/Glu_race"/>
</dbReference>
<keyword evidence="2 3" id="KW-0413">Isomerase</keyword>
<dbReference type="SUPFAM" id="SSF53681">
    <property type="entry name" value="Aspartate/glutamate racemase"/>
    <property type="match status" value="2"/>
</dbReference>
<accession>A0AAE9XV64</accession>
<dbReference type="KEGG" id="gso:PH603_01000"/>
<evidence type="ECO:0000256" key="2">
    <source>
        <dbReference type="ARBA" id="ARBA00023235"/>
    </source>
</evidence>
<evidence type="ECO:0000313" key="4">
    <source>
        <dbReference type="Proteomes" id="UP001217500"/>
    </source>
</evidence>
<gene>
    <name evidence="3" type="ORF">PH603_01000</name>
</gene>
<protein>
    <submittedName>
        <fullName evidence="3">Amino acid racemase</fullName>
        <ecNumber evidence="3">5.1.1.-</ecNumber>
    </submittedName>
</protein>
<dbReference type="Proteomes" id="UP001217500">
    <property type="component" value="Chromosome"/>
</dbReference>
<dbReference type="PANTHER" id="PTHR21198">
    <property type="entry name" value="GLUTAMATE RACEMASE"/>
    <property type="match status" value="1"/>
</dbReference>
<evidence type="ECO:0000313" key="3">
    <source>
        <dbReference type="EMBL" id="WCL54333.1"/>
    </source>
</evidence>
<comment type="similarity">
    <text evidence="1">Belongs to the aspartate/glutamate racemases family.</text>
</comment>
<dbReference type="GO" id="GO:0047661">
    <property type="term" value="F:amino-acid racemase activity"/>
    <property type="evidence" value="ECO:0007669"/>
    <property type="project" value="InterPro"/>
</dbReference>
<dbReference type="Gene3D" id="3.40.50.1860">
    <property type="match status" value="2"/>
</dbReference>
<proteinExistence type="inferred from homology"/>
<dbReference type="Pfam" id="PF01177">
    <property type="entry name" value="Asp_Glu_race"/>
    <property type="match status" value="1"/>
</dbReference>
<evidence type="ECO:0000256" key="1">
    <source>
        <dbReference type="ARBA" id="ARBA00007847"/>
    </source>
</evidence>
<dbReference type="RefSeq" id="WP_289504052.1">
    <property type="nucleotide sequence ID" value="NZ_CP116805.1"/>
</dbReference>
<keyword evidence="4" id="KW-1185">Reference proteome</keyword>
<dbReference type="NCBIfam" id="TIGR00035">
    <property type="entry name" value="asp_race"/>
    <property type="match status" value="1"/>
</dbReference>
<name>A0AAE9XV64_9PROT</name>
<reference evidence="3" key="1">
    <citation type="submission" date="2023-01" db="EMBL/GenBank/DDBJ databases">
        <title>The genome sequence of Kordiimonadaceae bacterium 6D33.</title>
        <authorList>
            <person name="Liu Y."/>
        </authorList>
    </citation>
    <scope>NUCLEOTIDE SEQUENCE</scope>
    <source>
        <strain evidence="3">6D33</strain>
    </source>
</reference>
<dbReference type="PANTHER" id="PTHR21198:SF7">
    <property type="entry name" value="ASPARTATE-GLUTAMATE RACEMASE FAMILY"/>
    <property type="match status" value="1"/>
</dbReference>